<accession>A0ACC0Y9X4</accession>
<evidence type="ECO:0000313" key="1">
    <source>
        <dbReference type="EMBL" id="KAJ0031794.1"/>
    </source>
</evidence>
<organism evidence="1 2">
    <name type="scientific">Pistacia integerrima</name>
    <dbReference type="NCBI Taxonomy" id="434235"/>
    <lineage>
        <taxon>Eukaryota</taxon>
        <taxon>Viridiplantae</taxon>
        <taxon>Streptophyta</taxon>
        <taxon>Embryophyta</taxon>
        <taxon>Tracheophyta</taxon>
        <taxon>Spermatophyta</taxon>
        <taxon>Magnoliopsida</taxon>
        <taxon>eudicotyledons</taxon>
        <taxon>Gunneridae</taxon>
        <taxon>Pentapetalae</taxon>
        <taxon>rosids</taxon>
        <taxon>malvids</taxon>
        <taxon>Sapindales</taxon>
        <taxon>Anacardiaceae</taxon>
        <taxon>Pistacia</taxon>
    </lineage>
</organism>
<comment type="caution">
    <text evidence="1">The sequence shown here is derived from an EMBL/GenBank/DDBJ whole genome shotgun (WGS) entry which is preliminary data.</text>
</comment>
<protein>
    <submittedName>
        <fullName evidence="1">Uncharacterized protein</fullName>
    </submittedName>
</protein>
<name>A0ACC0Y9X4_9ROSI</name>
<dbReference type="Proteomes" id="UP001163603">
    <property type="component" value="Chromosome 8"/>
</dbReference>
<evidence type="ECO:0000313" key="2">
    <source>
        <dbReference type="Proteomes" id="UP001163603"/>
    </source>
</evidence>
<proteinExistence type="predicted"/>
<dbReference type="EMBL" id="CM047743">
    <property type="protein sequence ID" value="KAJ0031794.1"/>
    <property type="molecule type" value="Genomic_DNA"/>
</dbReference>
<keyword evidence="2" id="KW-1185">Reference proteome</keyword>
<reference evidence="2" key="1">
    <citation type="journal article" date="2023" name="G3 (Bethesda)">
        <title>Genome assembly and association tests identify interacting loci associated with vigor, precocity, and sex in interspecific pistachio rootstocks.</title>
        <authorList>
            <person name="Palmer W."/>
            <person name="Jacygrad E."/>
            <person name="Sagayaradj S."/>
            <person name="Cavanaugh K."/>
            <person name="Han R."/>
            <person name="Bertier L."/>
            <person name="Beede B."/>
            <person name="Kafkas S."/>
            <person name="Golino D."/>
            <person name="Preece J."/>
            <person name="Michelmore R."/>
        </authorList>
    </citation>
    <scope>NUCLEOTIDE SEQUENCE [LARGE SCALE GENOMIC DNA]</scope>
</reference>
<gene>
    <name evidence="1" type="ORF">Pint_14232</name>
</gene>
<sequence>MDLLKNVEAHVIIGSELLVGKTFLVELGQKSQVPFVSFSNLGPTIFPTQNPQNFSSSVKAIAAILQEFEWSEVVLIYEDTEYGNGIIPYLVGVFQDIGIRLGHISAISNSAEDFEILRELNTLTTMQTRVFIVHMSTPKLGSRLFVLAYKAGMLSKDYAWLITDGLSNSLDVMDPRAIDLMEGVLGIRPHIPKSKDLENFKKRWNKNLHLMKQNSLASDQVSIFGLWAYDIYLLSMATEKIGLMNTSFFKASYSGNSIDLANLGVSKIGPKLVNEILGTKIKGLSGEFHLFNGQLQPSAFEIFNMIGTGERVVGYWTLEKGLSRNLGSNKGPRNKLKKILWPGDSITIPKGWAVPELKVAIPKKMGFTQFVEIHSNPHTSETKCLGFSCDVFFAVLETLDFPVPYKFIPFINENGESAGTYNDLLYQLKEKKVDLVVGDTTIVANRTSYVEFTLPYSESGVIMLVPIKRDKRKNLWIFVQPWHWDLWLAFITTLIFIGFVILIMEMKPQTTNTTFQGPLRRQLSMIFYFPFSSVVLPQRESMVRDCTRFVLAIWLILTIILMQSYTASLSTMLTIEELRPTFVSVNELRRKGCFVGYQNGSFVKDLLVHQLMLNASKLKPYDTVLDYYKALSEGSENGGVSAIFDEIPYIRVFLAKYGNKYMMTGPTHRTDGFGFAFPLESRLVSHFSRAILRVRENKTMDDIEKRYFGHELTSQSHADPIDTSSPSLGLYSFGGLFIITGVVTILALIVSESYIWRTVRTVRECSQRCLSSKEPNNTKEAAVEPTTENEMNAIEQSPVQEIENSEKAIASTSNQIEENISPQQEIIEENN</sequence>